<protein>
    <submittedName>
        <fullName evidence="2">Uncharacterized protein</fullName>
    </submittedName>
</protein>
<proteinExistence type="predicted"/>
<keyword evidence="1" id="KW-1133">Transmembrane helix</keyword>
<evidence type="ECO:0000313" key="2">
    <source>
        <dbReference type="EMBL" id="GAJ40829.1"/>
    </source>
</evidence>
<keyword evidence="1" id="KW-0812">Transmembrane</keyword>
<name>A0A023DHP8_9BACL</name>
<dbReference type="Proteomes" id="UP000023561">
    <property type="component" value="Unassembled WGS sequence"/>
</dbReference>
<dbReference type="GeneID" id="301191668"/>
<dbReference type="AlphaFoldDB" id="A0A023DHP8"/>
<organism evidence="2 3">
    <name type="scientific">Parageobacillus caldoxylosilyticus NBRC 107762</name>
    <dbReference type="NCBI Taxonomy" id="1220594"/>
    <lineage>
        <taxon>Bacteria</taxon>
        <taxon>Bacillati</taxon>
        <taxon>Bacillota</taxon>
        <taxon>Bacilli</taxon>
        <taxon>Bacillales</taxon>
        <taxon>Anoxybacillaceae</taxon>
        <taxon>Saccharococcus</taxon>
    </lineage>
</organism>
<keyword evidence="3" id="KW-1185">Reference proteome</keyword>
<feature type="transmembrane region" description="Helical" evidence="1">
    <location>
        <begin position="6"/>
        <end position="26"/>
    </location>
</feature>
<accession>A0A023DHP8</accession>
<reference evidence="2 3" key="1">
    <citation type="submission" date="2014-04" db="EMBL/GenBank/DDBJ databases">
        <title>Whole genome shotgun sequence of Geobacillus caldoxylosilyticus NBRC 107762.</title>
        <authorList>
            <person name="Hosoyama A."/>
            <person name="Hosoyama Y."/>
            <person name="Katano-Makiyama Y."/>
            <person name="Tsuchikane K."/>
            <person name="Ohji S."/>
            <person name="Ichikawa N."/>
            <person name="Yamazoe A."/>
            <person name="Fujita N."/>
        </authorList>
    </citation>
    <scope>NUCLEOTIDE SEQUENCE [LARGE SCALE GENOMIC DNA]</scope>
    <source>
        <strain evidence="2 3">NBRC 107762</strain>
    </source>
</reference>
<gene>
    <name evidence="2" type="ORF">GCA01S_052_00050</name>
</gene>
<evidence type="ECO:0000256" key="1">
    <source>
        <dbReference type="SAM" id="Phobius"/>
    </source>
</evidence>
<evidence type="ECO:0000313" key="3">
    <source>
        <dbReference type="Proteomes" id="UP000023561"/>
    </source>
</evidence>
<dbReference type="EMBL" id="BAWO01000052">
    <property type="protein sequence ID" value="GAJ40829.1"/>
    <property type="molecule type" value="Genomic_DNA"/>
</dbReference>
<dbReference type="RefSeq" id="WP_017435055.1">
    <property type="nucleotide sequence ID" value="NZ_BAWO01000052.1"/>
</dbReference>
<sequence>MAPIEIFAWTLSAILGIGFIISLVAVSKKPKYITEMERKKPHLPE</sequence>
<comment type="caution">
    <text evidence="2">The sequence shown here is derived from an EMBL/GenBank/DDBJ whole genome shotgun (WGS) entry which is preliminary data.</text>
</comment>
<keyword evidence="1" id="KW-0472">Membrane</keyword>